<evidence type="ECO:0000313" key="2">
    <source>
        <dbReference type="EMBL" id="DAF42301.1"/>
    </source>
</evidence>
<dbReference type="Proteomes" id="UP001161647">
    <property type="component" value="Segment"/>
</dbReference>
<keyword evidence="1" id="KW-0472">Membrane</keyword>
<proteinExistence type="predicted"/>
<keyword evidence="3" id="KW-1185">Reference proteome</keyword>
<dbReference type="KEGG" id="vg:80540981"/>
<feature type="transmembrane region" description="Helical" evidence="1">
    <location>
        <begin position="504"/>
        <end position="522"/>
    </location>
</feature>
<reference evidence="2" key="1">
    <citation type="journal article" date="2021" name="J. Anim. Genet.">
        <title>Illuminating the plant rhabdovirus landscape through metatranscriptomics data.</title>
        <authorList>
            <person name="Bejerman N."/>
            <person name="Dietzgen R.G."/>
            <person name="Debat H."/>
        </authorList>
    </citation>
    <scope>NUCLEOTIDE SEQUENCE</scope>
</reference>
<organism evidence="2 3">
    <name type="scientific">Plectranthus aromaticus virus 1</name>
    <dbReference type="NCBI Taxonomy" id="2793738"/>
    <lineage>
        <taxon>Viruses</taxon>
        <taxon>Riboviria</taxon>
        <taxon>Orthornavirae</taxon>
        <taxon>Negarnaviricota</taxon>
        <taxon>Haploviricotina</taxon>
        <taxon>Monjiviricetes</taxon>
        <taxon>Mononegavirales</taxon>
        <taxon>Rhabdoviridae</taxon>
        <taxon>Betarhabdovirinae</taxon>
        <taxon>Betanucleorhabdovirus</taxon>
        <taxon>Betanucleorhabdovirus plectranthi</taxon>
    </lineage>
</organism>
<name>A0A8D9PH31_9RHAB</name>
<sequence length="582" mass="65919">MDSMQPYYVCDRIDSGSAVPITAWHYSCKQSCMEDNERTAVNITRVRWHYVGEEINVYKIITNEVCYTAHENMWGYCTQSQTIKPVSTTEADKVKLEAILFSSTEPIQGTKIITNSGPGDCEYFSDNTNCGRDYTITYRPGKTSKKSEESDLVLNVYGDGIRTDPKKGALYQNDVAWVWDPKKIGQSTECGWGVYDDDTCRITTTSEMMHCPNIGYQYNIHTLKPTKTCKGDVYDIDGPAPFLYKDQKADPKRDDVMKKAAEGKSDPDISMIKGINAALERIEETYCSSSCDLFARGFSGDDNQVLDTPIGNWRLAGSNTTSPKLVPCTPTSTWRTKSPTLMCHGKNHILVEDSKTKHTCSWDTTRDYITVEDTCVTDQKETDEDIKDMRHMMMKGEDIRISFWTGDTYILGPPYNTPRWERNNLTVSQNPSWFSKVEVDKSMLHNQIDLSRLLTNMTQDTKQEIMYNKTSVRSVKSYFIDEVVMGAGAVGATVFSWVASLLGVLPKFALCVVIIVIVLWIAKEAILQRFRYQPAPREKIVKFNPDALEQFVPDNLVHPTAPKRRPQSRATRIGNLFSEHGL</sequence>
<accession>A0A8D9PH31</accession>
<protein>
    <submittedName>
        <fullName evidence="2">G</fullName>
    </submittedName>
</protein>
<keyword evidence="1" id="KW-0812">Transmembrane</keyword>
<evidence type="ECO:0000256" key="1">
    <source>
        <dbReference type="SAM" id="Phobius"/>
    </source>
</evidence>
<keyword evidence="1" id="KW-1133">Transmembrane helix</keyword>
<dbReference type="GeneID" id="80540981"/>
<dbReference type="RefSeq" id="YP_010802261.1">
    <property type="nucleotide sequence ID" value="NC_076973.1"/>
</dbReference>
<dbReference type="EMBL" id="BK014300">
    <property type="protein sequence ID" value="DAF42301.1"/>
    <property type="molecule type" value="Viral_cRNA"/>
</dbReference>
<evidence type="ECO:0000313" key="3">
    <source>
        <dbReference type="Proteomes" id="UP001161647"/>
    </source>
</evidence>
<reference evidence="2" key="2">
    <citation type="journal article" date="2021" name="Viruses">
        <title>Illuminating the Plant Rhabdovirus Landscape through Metatranscriptomics Data.</title>
        <authorList>
            <person name="Bejerman N."/>
            <person name="Dietzgen R.G."/>
            <person name="Debat H."/>
        </authorList>
    </citation>
    <scope>NUCLEOTIDE SEQUENCE</scope>
</reference>